<dbReference type="GO" id="GO:0003714">
    <property type="term" value="F:transcription corepressor activity"/>
    <property type="evidence" value="ECO:0007669"/>
    <property type="project" value="InterPro"/>
</dbReference>
<name>A0AAD5UWW7_9APHY</name>
<evidence type="ECO:0000256" key="2">
    <source>
        <dbReference type="ARBA" id="ARBA00022491"/>
    </source>
</evidence>
<keyword evidence="3 4" id="KW-0539">Nucleus</keyword>
<comment type="caution">
    <text evidence="5">The sequence shown here is derived from an EMBL/GenBank/DDBJ whole genome shotgun (WGS) entry which is preliminary data.</text>
</comment>
<dbReference type="Proteomes" id="UP001212997">
    <property type="component" value="Unassembled WGS sequence"/>
</dbReference>
<keyword evidence="6" id="KW-1185">Reference proteome</keyword>
<dbReference type="PANTHER" id="PTHR12346:SF0">
    <property type="entry name" value="SIN3A, ISOFORM G"/>
    <property type="match status" value="1"/>
</dbReference>
<dbReference type="Gene3D" id="1.20.1160.11">
    <property type="entry name" value="Paired amphipathic helix"/>
    <property type="match status" value="1"/>
</dbReference>
<dbReference type="InterPro" id="IPR036600">
    <property type="entry name" value="PAH_sf"/>
</dbReference>
<proteinExistence type="predicted"/>
<accession>A0AAD5UWW7</accession>
<dbReference type="InterPro" id="IPR039774">
    <property type="entry name" value="Sin3-like"/>
</dbReference>
<keyword evidence="2" id="KW-0678">Repressor</keyword>
<dbReference type="PANTHER" id="PTHR12346">
    <property type="entry name" value="SIN3B-RELATED"/>
    <property type="match status" value="1"/>
</dbReference>
<dbReference type="EMBL" id="JANAWD010000407">
    <property type="protein sequence ID" value="KAJ3479912.1"/>
    <property type="molecule type" value="Genomic_DNA"/>
</dbReference>
<dbReference type="GO" id="GO:0070822">
    <property type="term" value="C:Sin3-type complex"/>
    <property type="evidence" value="ECO:0007669"/>
    <property type="project" value="TreeGrafter"/>
</dbReference>
<organism evidence="5 6">
    <name type="scientific">Meripilus lineatus</name>
    <dbReference type="NCBI Taxonomy" id="2056292"/>
    <lineage>
        <taxon>Eukaryota</taxon>
        <taxon>Fungi</taxon>
        <taxon>Dikarya</taxon>
        <taxon>Basidiomycota</taxon>
        <taxon>Agaricomycotina</taxon>
        <taxon>Agaricomycetes</taxon>
        <taxon>Polyporales</taxon>
        <taxon>Meripilaceae</taxon>
        <taxon>Meripilus</taxon>
    </lineage>
</organism>
<dbReference type="InterPro" id="IPR003822">
    <property type="entry name" value="PAH"/>
</dbReference>
<reference evidence="5" key="1">
    <citation type="submission" date="2022-07" db="EMBL/GenBank/DDBJ databases">
        <title>Genome Sequence of Physisporinus lineatus.</title>
        <authorList>
            <person name="Buettner E."/>
        </authorList>
    </citation>
    <scope>NUCLEOTIDE SEQUENCE</scope>
    <source>
        <strain evidence="5">VT162</strain>
    </source>
</reference>
<dbReference type="FunFam" id="1.20.1160.11:FF:000001">
    <property type="entry name" value="Paired amphipathic helix protein Sin3"/>
    <property type="match status" value="1"/>
</dbReference>
<dbReference type="AlphaFoldDB" id="A0AAD5UWW7"/>
<evidence type="ECO:0000256" key="1">
    <source>
        <dbReference type="ARBA" id="ARBA00004123"/>
    </source>
</evidence>
<dbReference type="GO" id="GO:0000122">
    <property type="term" value="P:negative regulation of transcription by RNA polymerase II"/>
    <property type="evidence" value="ECO:0007669"/>
    <property type="project" value="TreeGrafter"/>
</dbReference>
<gene>
    <name evidence="5" type="ORF">NLI96_g8724</name>
</gene>
<protein>
    <submittedName>
        <fullName evidence="5">Uncharacterized protein</fullName>
    </submittedName>
</protein>
<dbReference type="Pfam" id="PF02671">
    <property type="entry name" value="PAH"/>
    <property type="match status" value="1"/>
</dbReference>
<evidence type="ECO:0000256" key="3">
    <source>
        <dbReference type="ARBA" id="ARBA00023242"/>
    </source>
</evidence>
<sequence>MESQIRSTYLSALPYRQLDKGDALRFLDDIKLQFRDRPYVYTSFLDLMKDFKSLRIDTPSVLERVARLFHGYPHLLEQFNAFLPDGYRIEYTVDPNKVYIVTLVTPYGTVSPSIISQFESEPLLLGSDIILPDP</sequence>
<comment type="subcellular location">
    <subcellularLocation>
        <location evidence="1 4">Nucleus</location>
    </subcellularLocation>
</comment>
<dbReference type="SUPFAM" id="SSF47762">
    <property type="entry name" value="PAH2 domain"/>
    <property type="match status" value="1"/>
</dbReference>
<dbReference type="PROSITE" id="PS51477">
    <property type="entry name" value="PAH"/>
    <property type="match status" value="1"/>
</dbReference>
<evidence type="ECO:0000313" key="5">
    <source>
        <dbReference type="EMBL" id="KAJ3479912.1"/>
    </source>
</evidence>
<evidence type="ECO:0000256" key="4">
    <source>
        <dbReference type="PROSITE-ProRule" id="PRU00810"/>
    </source>
</evidence>
<evidence type="ECO:0000313" key="6">
    <source>
        <dbReference type="Proteomes" id="UP001212997"/>
    </source>
</evidence>